<gene>
    <name evidence="1" type="ORF">ACFPYI_01115</name>
</gene>
<evidence type="ECO:0008006" key="3">
    <source>
        <dbReference type="Google" id="ProtNLM"/>
    </source>
</evidence>
<dbReference type="PROSITE" id="PS51257">
    <property type="entry name" value="PROKAR_LIPOPROTEIN"/>
    <property type="match status" value="1"/>
</dbReference>
<dbReference type="AlphaFoldDB" id="A0ABD5RHJ4"/>
<accession>A0ABD5RHJ4</accession>
<evidence type="ECO:0000313" key="1">
    <source>
        <dbReference type="EMBL" id="MFC5969920.1"/>
    </source>
</evidence>
<organism evidence="1 2">
    <name type="scientific">Halomarina salina</name>
    <dbReference type="NCBI Taxonomy" id="1872699"/>
    <lineage>
        <taxon>Archaea</taxon>
        <taxon>Methanobacteriati</taxon>
        <taxon>Methanobacteriota</taxon>
        <taxon>Stenosarchaea group</taxon>
        <taxon>Halobacteria</taxon>
        <taxon>Halobacteriales</taxon>
        <taxon>Natronomonadaceae</taxon>
        <taxon>Halomarina</taxon>
    </lineage>
</organism>
<evidence type="ECO:0000313" key="2">
    <source>
        <dbReference type="Proteomes" id="UP001596099"/>
    </source>
</evidence>
<dbReference type="EMBL" id="JBHSQH010000001">
    <property type="protein sequence ID" value="MFC5969920.1"/>
    <property type="molecule type" value="Genomic_DNA"/>
</dbReference>
<keyword evidence="2" id="KW-1185">Reference proteome</keyword>
<name>A0ABD5RHJ4_9EURY</name>
<dbReference type="Proteomes" id="UP001596099">
    <property type="component" value="Unassembled WGS sequence"/>
</dbReference>
<proteinExistence type="predicted"/>
<reference evidence="1 2" key="1">
    <citation type="journal article" date="2019" name="Int. J. Syst. Evol. Microbiol.">
        <title>The Global Catalogue of Microorganisms (GCM) 10K type strain sequencing project: providing services to taxonomists for standard genome sequencing and annotation.</title>
        <authorList>
            <consortium name="The Broad Institute Genomics Platform"/>
            <consortium name="The Broad Institute Genome Sequencing Center for Infectious Disease"/>
            <person name="Wu L."/>
            <person name="Ma J."/>
        </authorList>
    </citation>
    <scope>NUCLEOTIDE SEQUENCE [LARGE SCALE GENOMIC DNA]</scope>
    <source>
        <strain evidence="1 2">CGMCC 1.12543</strain>
    </source>
</reference>
<comment type="caution">
    <text evidence="1">The sequence shown here is derived from an EMBL/GenBank/DDBJ whole genome shotgun (WGS) entry which is preliminary data.</text>
</comment>
<sequence length="164" mass="18156">MPSRRALLATLGLGTASTLSGCSWLDGASGYVQEKSIEVTYREDGRRFGESVVTVSLSSPPGTESPELLRLHDNWANRFETPHKPIVSQALHEDLTREYESVRYVVGVCSPSWAEELRNIGCRNANASREDFNQVQVHDEVTASYESPTISIHSVDGTWPVGEY</sequence>
<dbReference type="RefSeq" id="WP_247418315.1">
    <property type="nucleotide sequence ID" value="NZ_JALLGW010000001.1"/>
</dbReference>
<protein>
    <recommendedName>
        <fullName evidence="3">Tat pathway signal protein</fullName>
    </recommendedName>
</protein>
<dbReference type="PROSITE" id="PS51318">
    <property type="entry name" value="TAT"/>
    <property type="match status" value="1"/>
</dbReference>
<dbReference type="InterPro" id="IPR006311">
    <property type="entry name" value="TAT_signal"/>
</dbReference>